<feature type="domain" description="Protein kinase" evidence="10">
    <location>
        <begin position="82"/>
        <end position="358"/>
    </location>
</feature>
<dbReference type="PROSITE" id="PS00108">
    <property type="entry name" value="PROTEIN_KINASE_ST"/>
    <property type="match status" value="1"/>
</dbReference>
<proteinExistence type="inferred from homology"/>
<dbReference type="SMART" id="SM00220">
    <property type="entry name" value="S_TKc"/>
    <property type="match status" value="1"/>
</dbReference>
<sequence>PAMGLKLSKKAKEISKRKSTSSSSSTTSTYRSCTSLDSFYSIPPMPLPDLEELYNAYVQKEISNKLHFGQDEDERAFTTADLKDHGFIGEGMYGKVNKMEFKPTGQMMAVKRVRIISNRNDDHEANTSLKQVKNEINAIRAASTCDEIVQFFGVTFNEGDCWVCMELMDASLEQIYNAVHGPILQWNFFDELVLGSIAVSAIRGLDHLKTQQNIIHRDVKPSNILMNANGRVKLCDFGISGYLVDSVAHTRDVGCRPYMAPERLQARSSYDIRSDVWSLGITMVEICTGKFPYGEMFEMPLFKLIETVVDHDAPLLLDSQYSIKTSMFINSLLVKEFSERPDLKQLMESDYYVYHTELPHLQEHVANFVQRVLPEVEPPPQ</sequence>
<dbReference type="PANTHER" id="PTHR48013">
    <property type="entry name" value="DUAL SPECIFICITY MITOGEN-ACTIVATED PROTEIN KINASE KINASE 5-RELATED"/>
    <property type="match status" value="1"/>
</dbReference>
<dbReference type="SUPFAM" id="SSF56112">
    <property type="entry name" value="Protein kinase-like (PK-like)"/>
    <property type="match status" value="1"/>
</dbReference>
<dbReference type="PROSITE" id="PS50011">
    <property type="entry name" value="PROTEIN_KINASE_DOM"/>
    <property type="match status" value="1"/>
</dbReference>
<keyword evidence="12" id="KW-1185">Reference proteome</keyword>
<name>A0AAV5X3B4_9BILA</name>
<feature type="region of interest" description="Disordered" evidence="9">
    <location>
        <begin position="1"/>
        <end position="31"/>
    </location>
</feature>
<dbReference type="Proteomes" id="UP001432322">
    <property type="component" value="Unassembled WGS sequence"/>
</dbReference>
<comment type="caution">
    <text evidence="11">The sequence shown here is derived from an EMBL/GenBank/DDBJ whole genome shotgun (WGS) entry which is preliminary data.</text>
</comment>
<organism evidence="11 12">
    <name type="scientific">Pristionchus fissidentatus</name>
    <dbReference type="NCBI Taxonomy" id="1538716"/>
    <lineage>
        <taxon>Eukaryota</taxon>
        <taxon>Metazoa</taxon>
        <taxon>Ecdysozoa</taxon>
        <taxon>Nematoda</taxon>
        <taxon>Chromadorea</taxon>
        <taxon>Rhabditida</taxon>
        <taxon>Rhabditina</taxon>
        <taxon>Diplogasteromorpha</taxon>
        <taxon>Diplogasteroidea</taxon>
        <taxon>Neodiplogasteridae</taxon>
        <taxon>Pristionchus</taxon>
    </lineage>
</organism>
<dbReference type="FunFam" id="1.10.510.10:FF:001231">
    <property type="entry name" value="SAPK/ERK kinase"/>
    <property type="match status" value="1"/>
</dbReference>
<evidence type="ECO:0000259" key="10">
    <source>
        <dbReference type="PROSITE" id="PS50011"/>
    </source>
</evidence>
<evidence type="ECO:0000256" key="7">
    <source>
        <dbReference type="PROSITE-ProRule" id="PRU10141"/>
    </source>
</evidence>
<keyword evidence="3" id="KW-0418">Kinase</keyword>
<evidence type="ECO:0000256" key="4">
    <source>
        <dbReference type="ARBA" id="ARBA00022840"/>
    </source>
</evidence>
<dbReference type="EC" id="2.7.12.2" evidence="6"/>
<dbReference type="EMBL" id="BTSY01000007">
    <property type="protein sequence ID" value="GMT36792.1"/>
    <property type="molecule type" value="Genomic_DNA"/>
</dbReference>
<dbReference type="AlphaFoldDB" id="A0AAV5X3B4"/>
<evidence type="ECO:0000256" key="5">
    <source>
        <dbReference type="ARBA" id="ARBA00038035"/>
    </source>
</evidence>
<dbReference type="GO" id="GO:0004674">
    <property type="term" value="F:protein serine/threonine kinase activity"/>
    <property type="evidence" value="ECO:0007669"/>
    <property type="project" value="UniProtKB-KW"/>
</dbReference>
<gene>
    <name evidence="11" type="ORF">PFISCL1PPCAC_28089</name>
</gene>
<keyword evidence="2 7" id="KW-0547">Nucleotide-binding</keyword>
<dbReference type="GO" id="GO:0004708">
    <property type="term" value="F:MAP kinase kinase activity"/>
    <property type="evidence" value="ECO:0007669"/>
    <property type="project" value="UniProtKB-EC"/>
</dbReference>
<dbReference type="Gene3D" id="3.30.200.20">
    <property type="entry name" value="Phosphorylase Kinase, domain 1"/>
    <property type="match status" value="1"/>
</dbReference>
<keyword evidence="1" id="KW-0808">Transferase</keyword>
<dbReference type="InterPro" id="IPR017441">
    <property type="entry name" value="Protein_kinase_ATP_BS"/>
</dbReference>
<dbReference type="GO" id="GO:0051403">
    <property type="term" value="P:stress-activated MAPK cascade"/>
    <property type="evidence" value="ECO:0007669"/>
    <property type="project" value="TreeGrafter"/>
</dbReference>
<dbReference type="InterPro" id="IPR008271">
    <property type="entry name" value="Ser/Thr_kinase_AS"/>
</dbReference>
<dbReference type="Pfam" id="PF00069">
    <property type="entry name" value="Pkinase"/>
    <property type="match status" value="1"/>
</dbReference>
<dbReference type="PANTHER" id="PTHR48013:SF28">
    <property type="entry name" value="DUAL SPECIFICITY MITOGEN-ACTIVATED PROTEIN KINASE KINASE SEK-1"/>
    <property type="match status" value="1"/>
</dbReference>
<keyword evidence="8" id="KW-0723">Serine/threonine-protein kinase</keyword>
<dbReference type="InterPro" id="IPR011009">
    <property type="entry name" value="Kinase-like_dom_sf"/>
</dbReference>
<dbReference type="PROSITE" id="PS00107">
    <property type="entry name" value="PROTEIN_KINASE_ATP"/>
    <property type="match status" value="1"/>
</dbReference>
<dbReference type="InterPro" id="IPR000719">
    <property type="entry name" value="Prot_kinase_dom"/>
</dbReference>
<evidence type="ECO:0000256" key="6">
    <source>
        <dbReference type="ARBA" id="ARBA00038999"/>
    </source>
</evidence>
<evidence type="ECO:0000256" key="1">
    <source>
        <dbReference type="ARBA" id="ARBA00022679"/>
    </source>
</evidence>
<accession>A0AAV5X3B4</accession>
<dbReference type="Gene3D" id="1.10.510.10">
    <property type="entry name" value="Transferase(Phosphotransferase) domain 1"/>
    <property type="match status" value="1"/>
</dbReference>
<reference evidence="11" key="1">
    <citation type="submission" date="2023-10" db="EMBL/GenBank/DDBJ databases">
        <title>Genome assembly of Pristionchus species.</title>
        <authorList>
            <person name="Yoshida K."/>
            <person name="Sommer R.J."/>
        </authorList>
    </citation>
    <scope>NUCLEOTIDE SEQUENCE</scope>
    <source>
        <strain evidence="11">RS5133</strain>
    </source>
</reference>
<dbReference type="FunFam" id="3.30.200.20:FF:000640">
    <property type="entry name" value="Protein kinase, putative"/>
    <property type="match status" value="1"/>
</dbReference>
<evidence type="ECO:0000256" key="8">
    <source>
        <dbReference type="RuleBase" id="RU000304"/>
    </source>
</evidence>
<feature type="binding site" evidence="7">
    <location>
        <position position="111"/>
    </location>
    <ligand>
        <name>ATP</name>
        <dbReference type="ChEBI" id="CHEBI:30616"/>
    </ligand>
</feature>
<dbReference type="GO" id="GO:0005524">
    <property type="term" value="F:ATP binding"/>
    <property type="evidence" value="ECO:0007669"/>
    <property type="project" value="UniProtKB-UniRule"/>
</dbReference>
<protein>
    <recommendedName>
        <fullName evidence="6">mitogen-activated protein kinase kinase</fullName>
        <ecNumber evidence="6">2.7.12.2</ecNumber>
    </recommendedName>
</protein>
<evidence type="ECO:0000313" key="11">
    <source>
        <dbReference type="EMBL" id="GMT36792.1"/>
    </source>
</evidence>
<evidence type="ECO:0000256" key="3">
    <source>
        <dbReference type="ARBA" id="ARBA00022777"/>
    </source>
</evidence>
<comment type="similarity">
    <text evidence="5">Belongs to the protein kinase superfamily. STE Ser/Thr protein kinase family. MAP kinase kinase subfamily.</text>
</comment>
<feature type="compositionally biased region" description="Low complexity" evidence="9">
    <location>
        <begin position="20"/>
        <end position="31"/>
    </location>
</feature>
<feature type="non-terminal residue" evidence="11">
    <location>
        <position position="1"/>
    </location>
</feature>
<evidence type="ECO:0000313" key="12">
    <source>
        <dbReference type="Proteomes" id="UP001432322"/>
    </source>
</evidence>
<evidence type="ECO:0000256" key="9">
    <source>
        <dbReference type="SAM" id="MobiDB-lite"/>
    </source>
</evidence>
<keyword evidence="4 7" id="KW-0067">ATP-binding</keyword>
<evidence type="ECO:0000256" key="2">
    <source>
        <dbReference type="ARBA" id="ARBA00022741"/>
    </source>
</evidence>